<reference evidence="6 7" key="2">
    <citation type="submission" date="2012-06" db="EMBL/GenBank/DDBJ databases">
        <authorList>
            <person name="Fiebig A."/>
        </authorList>
    </citation>
    <scope>NUCLEOTIDE SEQUENCE [LARGE SCALE GENOMIC DNA]</scope>
    <source>
        <strain evidence="6 7">DFL-43</strain>
    </source>
</reference>
<dbReference type="Pfam" id="PF03109">
    <property type="entry name" value="ABC1"/>
    <property type="match status" value="1"/>
</dbReference>
<evidence type="ECO:0000313" key="7">
    <source>
        <dbReference type="Proteomes" id="UP000004291"/>
    </source>
</evidence>
<dbReference type="InterPro" id="IPR011009">
    <property type="entry name" value="Kinase-like_dom_sf"/>
</dbReference>
<keyword evidence="3" id="KW-0547">Nucleotide-binding</keyword>
<name>A9CYD2_HOEPD</name>
<dbReference type="InterPro" id="IPR004147">
    <property type="entry name" value="ABC1_dom"/>
</dbReference>
<feature type="domain" description="ABC1 atypical kinase-like" evidence="5">
    <location>
        <begin position="83"/>
        <end position="322"/>
    </location>
</feature>
<dbReference type="STRING" id="411684.HPDFL43_00135"/>
<dbReference type="EMBL" id="ABIA03000002">
    <property type="protein sequence ID" value="EDQ34558.1"/>
    <property type="molecule type" value="Genomic_DNA"/>
</dbReference>
<protein>
    <submittedName>
        <fullName evidence="6">Putative unusual protein kinase</fullName>
    </submittedName>
</protein>
<comment type="similarity">
    <text evidence="1">Belongs to the protein kinase superfamily. ADCK protein kinase family.</text>
</comment>
<proteinExistence type="inferred from homology"/>
<dbReference type="SUPFAM" id="SSF56112">
    <property type="entry name" value="Protein kinase-like (PK-like)"/>
    <property type="match status" value="1"/>
</dbReference>
<dbReference type="HOGENOM" id="CLU_006533_9_3_5"/>
<dbReference type="PANTHER" id="PTHR43851">
    <property type="match status" value="1"/>
</dbReference>
<evidence type="ECO:0000256" key="1">
    <source>
        <dbReference type="ARBA" id="ARBA00009670"/>
    </source>
</evidence>
<reference evidence="6 7" key="1">
    <citation type="submission" date="2007-10" db="EMBL/GenBank/DDBJ databases">
        <authorList>
            <person name="Wagner-Dobler I."/>
            <person name="Ferriera S."/>
            <person name="Johnson J."/>
            <person name="Kravitz S."/>
            <person name="Beeson K."/>
            <person name="Sutton G."/>
            <person name="Rogers Y.-H."/>
            <person name="Friedman R."/>
            <person name="Frazier M."/>
            <person name="Venter J.C."/>
        </authorList>
    </citation>
    <scope>NUCLEOTIDE SEQUENCE [LARGE SCALE GENOMIC DNA]</scope>
    <source>
        <strain evidence="6 7">DFL-43</strain>
    </source>
</reference>
<evidence type="ECO:0000259" key="5">
    <source>
        <dbReference type="Pfam" id="PF03109"/>
    </source>
</evidence>
<accession>A9CYD2</accession>
<evidence type="ECO:0000256" key="3">
    <source>
        <dbReference type="ARBA" id="ARBA00022741"/>
    </source>
</evidence>
<comment type="caution">
    <text evidence="6">The sequence shown here is derived from an EMBL/GenBank/DDBJ whole genome shotgun (WGS) entry which is preliminary data.</text>
</comment>
<keyword evidence="7" id="KW-1185">Reference proteome</keyword>
<dbReference type="GO" id="GO:0005524">
    <property type="term" value="F:ATP binding"/>
    <property type="evidence" value="ECO:0007669"/>
    <property type="project" value="UniProtKB-KW"/>
</dbReference>
<dbReference type="RefSeq" id="WP_007195819.1">
    <property type="nucleotide sequence ID" value="NZ_CM002917.1"/>
</dbReference>
<keyword evidence="4" id="KW-0067">ATP-binding</keyword>
<dbReference type="InterPro" id="IPR051409">
    <property type="entry name" value="Atypical_kinase_ADCK"/>
</dbReference>
<dbReference type="GO" id="GO:0016301">
    <property type="term" value="F:kinase activity"/>
    <property type="evidence" value="ECO:0007669"/>
    <property type="project" value="UniProtKB-KW"/>
</dbReference>
<dbReference type="PANTHER" id="PTHR43851:SF3">
    <property type="entry name" value="COENZYME Q8"/>
    <property type="match status" value="1"/>
</dbReference>
<dbReference type="AlphaFoldDB" id="A9CYD2"/>
<evidence type="ECO:0000313" key="6">
    <source>
        <dbReference type="EMBL" id="EDQ34558.1"/>
    </source>
</evidence>
<organism evidence="6 7">
    <name type="scientific">Hoeflea phototrophica (strain DSM 17068 / NCIMB 14078 / DFL-43)</name>
    <dbReference type="NCBI Taxonomy" id="411684"/>
    <lineage>
        <taxon>Bacteria</taxon>
        <taxon>Pseudomonadati</taxon>
        <taxon>Pseudomonadota</taxon>
        <taxon>Alphaproteobacteria</taxon>
        <taxon>Hyphomicrobiales</taxon>
        <taxon>Rhizobiaceae</taxon>
        <taxon>Hoeflea</taxon>
    </lineage>
</organism>
<dbReference type="CDD" id="cd13970">
    <property type="entry name" value="ABC1_ADCK3"/>
    <property type="match status" value="1"/>
</dbReference>
<dbReference type="InterPro" id="IPR034646">
    <property type="entry name" value="ADCK3_dom"/>
</dbReference>
<gene>
    <name evidence="6" type="ORF">HPDFL43_00135</name>
</gene>
<sequence length="432" mass="47495">MSRLALFGGMASGVLGGMLVDGALQVARGRRPSVSELLLTPGNALRVTQQLAHLRGAAMKVGQLISMDAGELLPMELTEILSRLREDAQHMPAAQLNATLKQQWGEGWRSRFAQFSATPLAAASIGQVHRAKTPDGRELAIKIQYPGVRDSIDSDVDNVGALLRLSGLLPKGLDIAPLLVAAKQQLHEEADYVREGECLLNFRQLLKDSPEFLVPDLAADFSTEHVLAMTFVKGVPIEALASHSQELRDRVAATLIELVLREMFEFQLMQSDPNFANYRYDVASGRVVLLDFGATRQLSTNVASQYRNLLKAGLAGNRDEVRTAALALGLFGEHMPRHHERKLLEMAELMFSALRTNPVFDFSDDTLLPALREHGMMMAAEREFGHVPPIDVLFLQRKIGGMYLLASRLKARVDIAGLLEPHLTSPAPVRCD</sequence>
<keyword evidence="6" id="KW-0418">Kinase</keyword>
<evidence type="ECO:0000256" key="2">
    <source>
        <dbReference type="ARBA" id="ARBA00022679"/>
    </source>
</evidence>
<dbReference type="eggNOG" id="COG0661">
    <property type="taxonomic scope" value="Bacteria"/>
</dbReference>
<dbReference type="GO" id="GO:0006744">
    <property type="term" value="P:ubiquinone biosynthetic process"/>
    <property type="evidence" value="ECO:0007669"/>
    <property type="project" value="TreeGrafter"/>
</dbReference>
<dbReference type="Proteomes" id="UP000004291">
    <property type="component" value="Chromosome"/>
</dbReference>
<evidence type="ECO:0000256" key="4">
    <source>
        <dbReference type="ARBA" id="ARBA00022840"/>
    </source>
</evidence>
<keyword evidence="2" id="KW-0808">Transferase</keyword>